<evidence type="ECO:0000313" key="3">
    <source>
        <dbReference type="Proteomes" id="UP000248646"/>
    </source>
</evidence>
<feature type="transmembrane region" description="Helical" evidence="1">
    <location>
        <begin position="12"/>
        <end position="34"/>
    </location>
</feature>
<comment type="caution">
    <text evidence="2">The sequence shown here is derived from an EMBL/GenBank/DDBJ whole genome shotgun (WGS) entry which is preliminary data.</text>
</comment>
<proteinExistence type="predicted"/>
<dbReference type="EMBL" id="QKZI01000008">
    <property type="protein sequence ID" value="PZX02990.1"/>
    <property type="molecule type" value="Genomic_DNA"/>
</dbReference>
<evidence type="ECO:0000313" key="2">
    <source>
        <dbReference type="EMBL" id="PZX02990.1"/>
    </source>
</evidence>
<protein>
    <submittedName>
        <fullName evidence="2">Uncharacterized protein</fullName>
    </submittedName>
</protein>
<keyword evidence="1" id="KW-0812">Transmembrane</keyword>
<name>A0A2W7MD37_9BACI</name>
<sequence>MLGTKSTSKVNLLLSIFAIVCGVLCLTYCAVNILPSIENNKSFMQIIRIMKGGLAG</sequence>
<gene>
    <name evidence="2" type="ORF">C7437_10886</name>
</gene>
<dbReference type="AlphaFoldDB" id="A0A2W7MD37"/>
<accession>A0A2W7MD37</accession>
<keyword evidence="1" id="KW-0472">Membrane</keyword>
<keyword evidence="3" id="KW-1185">Reference proteome</keyword>
<keyword evidence="1" id="KW-1133">Transmembrane helix</keyword>
<organism evidence="2 3">
    <name type="scientific">Psychrobacillus insolitus</name>
    <dbReference type="NCBI Taxonomy" id="1461"/>
    <lineage>
        <taxon>Bacteria</taxon>
        <taxon>Bacillati</taxon>
        <taxon>Bacillota</taxon>
        <taxon>Bacilli</taxon>
        <taxon>Bacillales</taxon>
        <taxon>Bacillaceae</taxon>
        <taxon>Psychrobacillus</taxon>
    </lineage>
</organism>
<dbReference type="Proteomes" id="UP000248646">
    <property type="component" value="Unassembled WGS sequence"/>
</dbReference>
<evidence type="ECO:0000256" key="1">
    <source>
        <dbReference type="SAM" id="Phobius"/>
    </source>
</evidence>
<reference evidence="2 3" key="1">
    <citation type="submission" date="2018-06" db="EMBL/GenBank/DDBJ databases">
        <title>Genomic Encyclopedia of Type Strains, Phase IV (KMG-IV): sequencing the most valuable type-strain genomes for metagenomic binning, comparative biology and taxonomic classification.</title>
        <authorList>
            <person name="Goeker M."/>
        </authorList>
    </citation>
    <scope>NUCLEOTIDE SEQUENCE [LARGE SCALE GENOMIC DNA]</scope>
    <source>
        <strain evidence="2 3">DSM 5</strain>
    </source>
</reference>